<evidence type="ECO:0000256" key="7">
    <source>
        <dbReference type="ARBA" id="ARBA00022837"/>
    </source>
</evidence>
<feature type="signal peptide" evidence="18">
    <location>
        <begin position="1"/>
        <end position="22"/>
    </location>
</feature>
<feature type="binding site" evidence="15">
    <location>
        <position position="266"/>
    </location>
    <ligand>
        <name>Ca(2+)</name>
        <dbReference type="ChEBI" id="CHEBI:29108"/>
        <label>2</label>
    </ligand>
</feature>
<evidence type="ECO:0000313" key="20">
    <source>
        <dbReference type="EMBL" id="KAI5068945.1"/>
    </source>
</evidence>
<dbReference type="Gene3D" id="1.10.520.10">
    <property type="match status" value="1"/>
</dbReference>
<reference evidence="20" key="1">
    <citation type="submission" date="2021-01" db="EMBL/GenBank/DDBJ databases">
        <title>Adiantum capillus-veneris genome.</title>
        <authorList>
            <person name="Fang Y."/>
            <person name="Liao Q."/>
        </authorList>
    </citation>
    <scope>NUCLEOTIDE SEQUENCE</scope>
    <source>
        <strain evidence="20">H3</strain>
        <tissue evidence="20">Leaf</tissue>
    </source>
</reference>
<feature type="binding site" evidence="15">
    <location>
        <position position="274"/>
    </location>
    <ligand>
        <name>Ca(2+)</name>
        <dbReference type="ChEBI" id="CHEBI:29108"/>
        <label>2</label>
    </ligand>
</feature>
<evidence type="ECO:0000256" key="16">
    <source>
        <dbReference type="PIRSR" id="PIRSR600823-4"/>
    </source>
</evidence>
<comment type="function">
    <text evidence="18">Removal of H(2)O(2), oxidation of toxic reductants, biosynthesis and degradation of lignin, suberization, auxin catabolism, response to environmental stresses such as wounding, pathogen attack and oxidative stress.</text>
</comment>
<evidence type="ECO:0000256" key="4">
    <source>
        <dbReference type="ARBA" id="ARBA00022559"/>
    </source>
</evidence>
<dbReference type="GO" id="GO:0005576">
    <property type="term" value="C:extracellular region"/>
    <property type="evidence" value="ECO:0007669"/>
    <property type="project" value="UniProtKB-SubCell"/>
</dbReference>
<keyword evidence="4 18" id="KW-0575">Peroxidase</keyword>
<feature type="domain" description="Plant heme peroxidase family profile" evidence="19">
    <location>
        <begin position="43"/>
        <end position="351"/>
    </location>
</feature>
<dbReference type="GO" id="GO:0042744">
    <property type="term" value="P:hydrogen peroxide catabolic process"/>
    <property type="evidence" value="ECO:0007669"/>
    <property type="project" value="UniProtKB-KW"/>
</dbReference>
<dbReference type="GO" id="GO:0046872">
    <property type="term" value="F:metal ion binding"/>
    <property type="evidence" value="ECO:0007669"/>
    <property type="project" value="UniProtKB-UniRule"/>
</dbReference>
<evidence type="ECO:0000256" key="15">
    <source>
        <dbReference type="PIRSR" id="PIRSR600823-3"/>
    </source>
</evidence>
<feature type="disulfide bond" evidence="17">
    <location>
        <begin position="86"/>
        <end position="91"/>
    </location>
</feature>
<dbReference type="CDD" id="cd00693">
    <property type="entry name" value="secretory_peroxidase"/>
    <property type="match status" value="1"/>
</dbReference>
<feature type="disulfide bond" evidence="17">
    <location>
        <begin position="218"/>
        <end position="251"/>
    </location>
</feature>
<evidence type="ECO:0000256" key="8">
    <source>
        <dbReference type="ARBA" id="ARBA00023002"/>
    </source>
</evidence>
<organism evidence="20 21">
    <name type="scientific">Adiantum capillus-veneris</name>
    <name type="common">Maidenhair fern</name>
    <dbReference type="NCBI Taxonomy" id="13818"/>
    <lineage>
        <taxon>Eukaryota</taxon>
        <taxon>Viridiplantae</taxon>
        <taxon>Streptophyta</taxon>
        <taxon>Embryophyta</taxon>
        <taxon>Tracheophyta</taxon>
        <taxon>Polypodiopsida</taxon>
        <taxon>Polypodiidae</taxon>
        <taxon>Polypodiales</taxon>
        <taxon>Pteridineae</taxon>
        <taxon>Pteridaceae</taxon>
        <taxon>Vittarioideae</taxon>
        <taxon>Adiantum</taxon>
    </lineage>
</organism>
<feature type="chain" id="PRO_5039744103" description="Peroxidase" evidence="18">
    <location>
        <begin position="23"/>
        <end position="355"/>
    </location>
</feature>
<evidence type="ECO:0000256" key="6">
    <source>
        <dbReference type="ARBA" id="ARBA00022723"/>
    </source>
</evidence>
<comment type="caution">
    <text evidence="20">The sequence shown here is derived from an EMBL/GenBank/DDBJ whole genome shotgun (WGS) entry which is preliminary data.</text>
</comment>
<evidence type="ECO:0000256" key="2">
    <source>
        <dbReference type="ARBA" id="ARBA00006873"/>
    </source>
</evidence>
<evidence type="ECO:0000256" key="5">
    <source>
        <dbReference type="ARBA" id="ARBA00022617"/>
    </source>
</evidence>
<dbReference type="PANTHER" id="PTHR31388">
    <property type="entry name" value="PEROXIDASE 72-RELATED"/>
    <property type="match status" value="1"/>
</dbReference>
<dbReference type="EMBL" id="JABFUD020000015">
    <property type="protein sequence ID" value="KAI5068945.1"/>
    <property type="molecule type" value="Genomic_DNA"/>
</dbReference>
<keyword evidence="18" id="KW-0732">Signal</keyword>
<feature type="binding site" evidence="15">
    <location>
        <position position="92"/>
    </location>
    <ligand>
        <name>Ca(2+)</name>
        <dbReference type="ChEBI" id="CHEBI:29108"/>
        <label>1</label>
    </ligand>
</feature>
<comment type="similarity">
    <text evidence="2">Belongs to the peroxidase family. Ascorbate peroxidase subfamily.</text>
</comment>
<keyword evidence="18" id="KW-0964">Secreted</keyword>
<feature type="binding site" evidence="15">
    <location>
        <position position="106"/>
    </location>
    <ligand>
        <name>Ca(2+)</name>
        <dbReference type="ChEBI" id="CHEBI:29108"/>
        <label>1</label>
    </ligand>
</feature>
<dbReference type="AlphaFoldDB" id="A0A9D4UJE0"/>
<dbReference type="InterPro" id="IPR000823">
    <property type="entry name" value="Peroxidase_pln"/>
</dbReference>
<feature type="binding site" evidence="15">
    <location>
        <position position="88"/>
    </location>
    <ligand>
        <name>Ca(2+)</name>
        <dbReference type="ChEBI" id="CHEBI:29108"/>
        <label>1</label>
    </ligand>
</feature>
<comment type="subcellular location">
    <subcellularLocation>
        <location evidence="18">Secreted</location>
    </subcellularLocation>
</comment>
<dbReference type="InterPro" id="IPR019794">
    <property type="entry name" value="Peroxidases_AS"/>
</dbReference>
<evidence type="ECO:0000259" key="19">
    <source>
        <dbReference type="PROSITE" id="PS50873"/>
    </source>
</evidence>
<keyword evidence="9 15" id="KW-0408">Iron</keyword>
<comment type="cofactor">
    <cofactor evidence="15 18">
        <name>heme b</name>
        <dbReference type="ChEBI" id="CHEBI:60344"/>
    </cofactor>
    <text evidence="15 18">Binds 1 heme b (iron(II)-protoporphyrin IX) group per subunit.</text>
</comment>
<feature type="binding site" evidence="15">
    <location>
        <position position="85"/>
    </location>
    <ligand>
        <name>Ca(2+)</name>
        <dbReference type="ChEBI" id="CHEBI:29108"/>
        <label>1</label>
    </ligand>
</feature>
<dbReference type="PRINTS" id="PR00461">
    <property type="entry name" value="PLPEROXIDASE"/>
</dbReference>
<feature type="binding site" evidence="15">
    <location>
        <position position="269"/>
    </location>
    <ligand>
        <name>Ca(2+)</name>
        <dbReference type="ChEBI" id="CHEBI:29108"/>
        <label>2</label>
    </ligand>
</feature>
<evidence type="ECO:0000256" key="13">
    <source>
        <dbReference type="PIRSR" id="PIRSR600823-1"/>
    </source>
</evidence>
<keyword evidence="11" id="KW-0325">Glycoprotein</keyword>
<name>A0A9D4UJE0_ADICA</name>
<dbReference type="Pfam" id="PF00141">
    <property type="entry name" value="peroxidase"/>
    <property type="match status" value="1"/>
</dbReference>
<dbReference type="InterPro" id="IPR010255">
    <property type="entry name" value="Haem_peroxidase_sf"/>
</dbReference>
<feature type="site" description="Transition state stabilizer" evidence="16">
    <location>
        <position position="80"/>
    </location>
</feature>
<comment type="catalytic activity">
    <reaction evidence="1 18">
        <text>2 a phenolic donor + H2O2 = 2 a phenolic radical donor + 2 H2O</text>
        <dbReference type="Rhea" id="RHEA:56136"/>
        <dbReference type="ChEBI" id="CHEBI:15377"/>
        <dbReference type="ChEBI" id="CHEBI:16240"/>
        <dbReference type="ChEBI" id="CHEBI:139520"/>
        <dbReference type="ChEBI" id="CHEBI:139521"/>
        <dbReference type="EC" id="1.11.1.7"/>
    </reaction>
</comment>
<dbReference type="GO" id="GO:0020037">
    <property type="term" value="F:heme binding"/>
    <property type="evidence" value="ECO:0007669"/>
    <property type="project" value="UniProtKB-UniRule"/>
</dbReference>
<dbReference type="GO" id="GO:0006979">
    <property type="term" value="P:response to oxidative stress"/>
    <property type="evidence" value="ECO:0007669"/>
    <property type="project" value="UniProtKB-UniRule"/>
</dbReference>
<dbReference type="Gene3D" id="1.10.420.10">
    <property type="entry name" value="Peroxidase, domain 2"/>
    <property type="match status" value="1"/>
</dbReference>
<evidence type="ECO:0000256" key="12">
    <source>
        <dbReference type="ARBA" id="ARBA00023324"/>
    </source>
</evidence>
<evidence type="ECO:0000256" key="17">
    <source>
        <dbReference type="PIRSR" id="PIRSR600823-5"/>
    </source>
</evidence>
<feature type="active site" description="Proton acceptor" evidence="13">
    <location>
        <position position="84"/>
    </location>
</feature>
<dbReference type="PROSITE" id="PS00436">
    <property type="entry name" value="PEROXIDASE_2"/>
    <property type="match status" value="1"/>
</dbReference>
<feature type="disulfide bond" evidence="17">
    <location>
        <begin position="139"/>
        <end position="347"/>
    </location>
</feature>
<dbReference type="InterPro" id="IPR002016">
    <property type="entry name" value="Haem_peroxidase"/>
</dbReference>
<dbReference type="FunFam" id="1.10.520.10:FF:000001">
    <property type="entry name" value="Peroxidase"/>
    <property type="match status" value="1"/>
</dbReference>
<evidence type="ECO:0000256" key="11">
    <source>
        <dbReference type="ARBA" id="ARBA00023180"/>
    </source>
</evidence>
<feature type="binding site" evidence="14">
    <location>
        <position position="181"/>
    </location>
    <ligand>
        <name>substrate</name>
    </ligand>
</feature>
<evidence type="ECO:0000256" key="3">
    <source>
        <dbReference type="ARBA" id="ARBA00012313"/>
    </source>
</evidence>
<proteinExistence type="inferred from homology"/>
<comment type="similarity">
    <text evidence="18">Belongs to the peroxidase family. Classical plant (class III) peroxidase subfamily.</text>
</comment>
<dbReference type="InterPro" id="IPR033905">
    <property type="entry name" value="Secretory_peroxidase"/>
</dbReference>
<dbReference type="FunFam" id="1.10.420.10:FF:000001">
    <property type="entry name" value="Peroxidase"/>
    <property type="match status" value="1"/>
</dbReference>
<dbReference type="EC" id="1.11.1.7" evidence="3 18"/>
<comment type="cofactor">
    <cofactor evidence="15 18">
        <name>Ca(2+)</name>
        <dbReference type="ChEBI" id="CHEBI:29108"/>
    </cofactor>
    <text evidence="15 18">Binds 2 calcium ions per subunit.</text>
</comment>
<accession>A0A9D4UJE0</accession>
<dbReference type="Proteomes" id="UP000886520">
    <property type="component" value="Chromosome 15"/>
</dbReference>
<keyword evidence="5 18" id="KW-0349">Heme</keyword>
<protein>
    <recommendedName>
        <fullName evidence="3 18">Peroxidase</fullName>
        <ecNumber evidence="3 18">1.11.1.7</ecNumber>
    </recommendedName>
</protein>
<dbReference type="PRINTS" id="PR00458">
    <property type="entry name" value="PEROXIDASE"/>
</dbReference>
<dbReference type="PROSITE" id="PS50873">
    <property type="entry name" value="PEROXIDASE_4"/>
    <property type="match status" value="1"/>
</dbReference>
<feature type="disulfide bond" evidence="17">
    <location>
        <begin position="53"/>
        <end position="133"/>
    </location>
</feature>
<evidence type="ECO:0000256" key="14">
    <source>
        <dbReference type="PIRSR" id="PIRSR600823-2"/>
    </source>
</evidence>
<dbReference type="SUPFAM" id="SSF48113">
    <property type="entry name" value="Heme-dependent peroxidases"/>
    <property type="match status" value="1"/>
</dbReference>
<dbReference type="PROSITE" id="PS00435">
    <property type="entry name" value="PEROXIDASE_1"/>
    <property type="match status" value="1"/>
</dbReference>
<dbReference type="InterPro" id="IPR019793">
    <property type="entry name" value="Peroxidases_heam-ligand_BS"/>
</dbReference>
<evidence type="ECO:0000313" key="21">
    <source>
        <dbReference type="Proteomes" id="UP000886520"/>
    </source>
</evidence>
<evidence type="ECO:0000256" key="18">
    <source>
        <dbReference type="RuleBase" id="RU362060"/>
    </source>
</evidence>
<keyword evidence="10 17" id="KW-1015">Disulfide bond</keyword>
<evidence type="ECO:0000256" key="1">
    <source>
        <dbReference type="ARBA" id="ARBA00000189"/>
    </source>
</evidence>
<dbReference type="GO" id="GO:0140825">
    <property type="term" value="F:lactoperoxidase activity"/>
    <property type="evidence" value="ECO:0007669"/>
    <property type="project" value="UniProtKB-EC"/>
</dbReference>
<sequence length="355" mass="38996">MPVKSWAGRLLILVLVLVALSAQPQLNIGWVLADEAAGEAEQELRPDFYDDSCPQVFQIVHGIVQQAVKEEPRMAASLLRLHFHDCFVNGCDGSNLLDDTPSFHGEKNATPNRNSLRGFEVVDAMKAALEQECPLTVSCADILAIAARDSVIESGGPWWAPSLGRRDSIDASAREANQALPGPTDTLDIIVAKFQRLGLSAEDVVVLSGAHTMGRAHCTTFSNRLYNFQNMASRRDPTLSSQYASHLEKVCPVAQGGNLIMVSSLDPHTPNLFDNTYYQNLLRGEGLLQSDQALFCSDSRYVKLYSLVSCYAHDNDAFFFDFANSMVKMGNISPLIGSHDGQIRKNCRFIDSTLI</sequence>
<feature type="binding site" description="axial binding residue" evidence="15">
    <location>
        <position position="211"/>
    </location>
    <ligand>
        <name>heme b</name>
        <dbReference type="ChEBI" id="CHEBI:60344"/>
    </ligand>
    <ligandPart>
        <name>Fe</name>
        <dbReference type="ChEBI" id="CHEBI:18248"/>
    </ligandPart>
</feature>
<keyword evidence="12 18" id="KW-0376">Hydrogen peroxide</keyword>
<dbReference type="OrthoDB" id="2113341at2759"/>
<keyword evidence="8 18" id="KW-0560">Oxidoreductase</keyword>
<evidence type="ECO:0000256" key="9">
    <source>
        <dbReference type="ARBA" id="ARBA00023004"/>
    </source>
</evidence>
<feature type="binding site" evidence="15">
    <location>
        <position position="90"/>
    </location>
    <ligand>
        <name>Ca(2+)</name>
        <dbReference type="ChEBI" id="CHEBI:29108"/>
        <label>1</label>
    </ligand>
</feature>
<feature type="binding site" evidence="15">
    <location>
        <position position="94"/>
    </location>
    <ligand>
        <name>Ca(2+)</name>
        <dbReference type="ChEBI" id="CHEBI:29108"/>
        <label>1</label>
    </ligand>
</feature>
<feature type="binding site" evidence="15">
    <location>
        <position position="212"/>
    </location>
    <ligand>
        <name>Ca(2+)</name>
        <dbReference type="ChEBI" id="CHEBI:29108"/>
        <label>2</label>
    </ligand>
</feature>
<dbReference type="PANTHER" id="PTHR31388:SF5">
    <property type="entry name" value="PEROXIDASE"/>
    <property type="match status" value="1"/>
</dbReference>
<keyword evidence="6 15" id="KW-0479">Metal-binding</keyword>
<keyword evidence="21" id="KW-1185">Reference proteome</keyword>
<keyword evidence="7 15" id="KW-0106">Calcium</keyword>
<evidence type="ECO:0000256" key="10">
    <source>
        <dbReference type="ARBA" id="ARBA00023157"/>
    </source>
</evidence>
<gene>
    <name evidence="20" type="ORF">GOP47_0015246</name>
</gene>